<name>A0A516R192_STRST</name>
<dbReference type="RefSeq" id="WP_144001007.1">
    <property type="nucleotide sequence ID" value="NZ_CP040916.1"/>
</dbReference>
<sequence>MSAGQTIRHKAQAFTGRITERFGRTTRNRRLRRRGRTDRTSGDLKQSGDKAKRAFRR</sequence>
<reference evidence="2 3" key="1">
    <citation type="journal article" date="2019" name="J. Ind. Microbiol. Biotechnol.">
        <title>The complete genomic sequence of Streptomyces spectabilis NRRL-2792 and identification of secondary metabolite biosynthetic gene clusters.</title>
        <authorList>
            <person name="Sinha A."/>
            <person name="Phillips-Salemka S."/>
            <person name="Niraula T.A."/>
            <person name="Short K.A."/>
            <person name="Niraula N.P."/>
        </authorList>
    </citation>
    <scope>NUCLEOTIDE SEQUENCE [LARGE SCALE GENOMIC DNA]</scope>
    <source>
        <strain evidence="2 3">NRRL 2792</strain>
    </source>
</reference>
<dbReference type="EMBL" id="CP040916">
    <property type="protein sequence ID" value="QDQ09429.1"/>
    <property type="molecule type" value="Genomic_DNA"/>
</dbReference>
<dbReference type="AlphaFoldDB" id="A0A516R192"/>
<evidence type="ECO:0000313" key="3">
    <source>
        <dbReference type="Proteomes" id="UP000316806"/>
    </source>
</evidence>
<evidence type="ECO:0000256" key="1">
    <source>
        <dbReference type="SAM" id="MobiDB-lite"/>
    </source>
</evidence>
<accession>A0A516R192</accession>
<dbReference type="Proteomes" id="UP000316806">
    <property type="component" value="Chromosome"/>
</dbReference>
<protein>
    <submittedName>
        <fullName evidence="2">CsbD family protein</fullName>
    </submittedName>
</protein>
<feature type="region of interest" description="Disordered" evidence="1">
    <location>
        <begin position="1"/>
        <end position="57"/>
    </location>
</feature>
<evidence type="ECO:0000313" key="2">
    <source>
        <dbReference type="EMBL" id="QDQ09429.1"/>
    </source>
</evidence>
<gene>
    <name evidence="2" type="ORF">FH965_01655</name>
</gene>
<proteinExistence type="predicted"/>
<organism evidence="2 3">
    <name type="scientific">Streptomyces spectabilis</name>
    <dbReference type="NCBI Taxonomy" id="68270"/>
    <lineage>
        <taxon>Bacteria</taxon>
        <taxon>Bacillati</taxon>
        <taxon>Actinomycetota</taxon>
        <taxon>Actinomycetes</taxon>
        <taxon>Kitasatosporales</taxon>
        <taxon>Streptomycetaceae</taxon>
        <taxon>Streptomyces</taxon>
    </lineage>
</organism>
<feature type="compositionally biased region" description="Basic and acidic residues" evidence="1">
    <location>
        <begin position="37"/>
        <end position="57"/>
    </location>
</feature>
<feature type="compositionally biased region" description="Basic residues" evidence="1">
    <location>
        <begin position="24"/>
        <end position="36"/>
    </location>
</feature>